<keyword evidence="2" id="KW-1185">Reference proteome</keyword>
<evidence type="ECO:0000313" key="2">
    <source>
        <dbReference type="Proteomes" id="UP000322144"/>
    </source>
</evidence>
<evidence type="ECO:0000313" key="1">
    <source>
        <dbReference type="EMBL" id="QEM41890.1"/>
    </source>
</evidence>
<proteinExistence type="predicted"/>
<protein>
    <submittedName>
        <fullName evidence="1">Uncharacterized protein</fullName>
    </submittedName>
</protein>
<organism evidence="1 2">
    <name type="scientific">Pseudomonas phage vB_PaeM_PS119XW</name>
    <dbReference type="NCBI Taxonomy" id="2601632"/>
    <lineage>
        <taxon>Viruses</taxon>
        <taxon>Duplodnaviria</taxon>
        <taxon>Heunggongvirae</taxon>
        <taxon>Uroviricota</taxon>
        <taxon>Caudoviricetes</taxon>
        <taxon>Chimalliviridae</taxon>
        <taxon>Pawinskivirus</taxon>
        <taxon>Pawinskivirus PS119XW</taxon>
    </lineage>
</organism>
<sequence>MEANYWFLGNGQMPKELSDYLFEIAPTINGIKPKEACVNMYEVGFGMPEHIDIAMYRFNMVIALCDNGDGLDLNGEFIPDVPGRAVIFPAKTPPHSVPPVKHLRFVLIYLYE</sequence>
<name>A0A5C1K7N3_9CAUD</name>
<reference evidence="1 2" key="1">
    <citation type="submission" date="2019-06" db="EMBL/GenBank/DDBJ databases">
        <title>A distant relative of Phikzvirus genus phages from a therapeutic phage collection.</title>
        <authorList>
            <person name="Hejnowicz M.S."/>
            <person name="Dabrowski K."/>
            <person name="Gawor J."/>
            <person name="Weber-Dabrowska B."/>
            <person name="Gromadka R."/>
            <person name="Lobocka M.B."/>
        </authorList>
    </citation>
    <scope>NUCLEOTIDE SEQUENCE [LARGE SCALE GENOMIC DNA]</scope>
</reference>
<accession>A0A5C1K7N3</accession>
<dbReference type="KEGG" id="vg:77936911"/>
<dbReference type="GeneID" id="77936911"/>
<dbReference type="EMBL" id="MN103543">
    <property type="protein sequence ID" value="QEM41890.1"/>
    <property type="molecule type" value="Genomic_DNA"/>
</dbReference>
<dbReference type="Proteomes" id="UP000322144">
    <property type="component" value="Segment"/>
</dbReference>
<dbReference type="RefSeq" id="YP_010660901.1">
    <property type="nucleotide sequence ID" value="NC_070882.1"/>
</dbReference>